<dbReference type="Proteomes" id="UP001567538">
    <property type="component" value="Unassembled WGS sequence"/>
</dbReference>
<name>A0ABD1FZC2_SALDI</name>
<evidence type="ECO:0000313" key="2">
    <source>
        <dbReference type="EMBL" id="KAL1537162.1"/>
    </source>
</evidence>
<evidence type="ECO:0000256" key="1">
    <source>
        <dbReference type="SAM" id="Phobius"/>
    </source>
</evidence>
<keyword evidence="1" id="KW-1133">Transmembrane helix</keyword>
<proteinExistence type="predicted"/>
<dbReference type="EMBL" id="JBEAFC010000011">
    <property type="protein sequence ID" value="KAL1537162.1"/>
    <property type="molecule type" value="Genomic_DNA"/>
</dbReference>
<feature type="transmembrane region" description="Helical" evidence="1">
    <location>
        <begin position="20"/>
        <end position="41"/>
    </location>
</feature>
<accession>A0ABD1FZC2</accession>
<reference evidence="2 3" key="1">
    <citation type="submission" date="2024-06" db="EMBL/GenBank/DDBJ databases">
        <title>A chromosome level genome sequence of Diviner's sage (Salvia divinorum).</title>
        <authorList>
            <person name="Ford S.A."/>
            <person name="Ro D.-K."/>
            <person name="Ness R.W."/>
            <person name="Phillips M.A."/>
        </authorList>
    </citation>
    <scope>NUCLEOTIDE SEQUENCE [LARGE SCALE GENOMIC DNA]</scope>
    <source>
        <strain evidence="2">SAF-2024a</strain>
        <tissue evidence="2">Leaf</tissue>
    </source>
</reference>
<keyword evidence="1" id="KW-0812">Transmembrane</keyword>
<keyword evidence="3" id="KW-1185">Reference proteome</keyword>
<comment type="caution">
    <text evidence="2">The sequence shown here is derived from an EMBL/GenBank/DDBJ whole genome shotgun (WGS) entry which is preliminary data.</text>
</comment>
<keyword evidence="1" id="KW-0472">Membrane</keyword>
<organism evidence="2 3">
    <name type="scientific">Salvia divinorum</name>
    <name type="common">Maria pastora</name>
    <name type="synonym">Diviner's sage</name>
    <dbReference type="NCBI Taxonomy" id="28513"/>
    <lineage>
        <taxon>Eukaryota</taxon>
        <taxon>Viridiplantae</taxon>
        <taxon>Streptophyta</taxon>
        <taxon>Embryophyta</taxon>
        <taxon>Tracheophyta</taxon>
        <taxon>Spermatophyta</taxon>
        <taxon>Magnoliopsida</taxon>
        <taxon>eudicotyledons</taxon>
        <taxon>Gunneridae</taxon>
        <taxon>Pentapetalae</taxon>
        <taxon>asterids</taxon>
        <taxon>lamiids</taxon>
        <taxon>Lamiales</taxon>
        <taxon>Lamiaceae</taxon>
        <taxon>Nepetoideae</taxon>
        <taxon>Mentheae</taxon>
        <taxon>Salviinae</taxon>
        <taxon>Salvia</taxon>
        <taxon>Salvia subgen. Calosphace</taxon>
    </lineage>
</organism>
<evidence type="ECO:0000313" key="3">
    <source>
        <dbReference type="Proteomes" id="UP001567538"/>
    </source>
</evidence>
<protein>
    <submittedName>
        <fullName evidence="2">Uncharacterized protein</fullName>
    </submittedName>
</protein>
<dbReference type="AlphaFoldDB" id="A0ABD1FZC2"/>
<sequence length="194" mass="22150">MIDEDRCEKSMTDEERVHNFIFCVCAVMSGIIMCIIVSEVMSSHIYIQQLHIREDSSNSSYLNTSIVMDLKFEYPLYSDDLNITLYCAAYQSFSPIGYYVVPGFNDGFRTAHREAVVVPRGPSWDEARRRLAQGSTVELRVEMTTRFVYRENCRHCDNIRESEKCHCSDCPDATPVKVVADFLVDGSGEVSRIS</sequence>
<gene>
    <name evidence="2" type="ORF">AAHA92_29706</name>
</gene>